<feature type="compositionally biased region" description="Polar residues" evidence="1">
    <location>
        <begin position="36"/>
        <end position="46"/>
    </location>
</feature>
<name>A0A059W1H4_STRNR</name>
<dbReference type="EMBL" id="BHXC01000006">
    <property type="protein sequence ID" value="GCB91083.1"/>
    <property type="molecule type" value="Genomic_DNA"/>
</dbReference>
<gene>
    <name evidence="2" type="ORF">SALB_03798</name>
</gene>
<dbReference type="Proteomes" id="UP000288351">
    <property type="component" value="Unassembled WGS sequence"/>
</dbReference>
<evidence type="ECO:0000313" key="2">
    <source>
        <dbReference type="EMBL" id="GCB91083.1"/>
    </source>
</evidence>
<accession>A0A059W1H4</accession>
<organism evidence="2 3">
    <name type="scientific">Streptomyces noursei</name>
    <name type="common">Streptomyces albulus</name>
    <dbReference type="NCBI Taxonomy" id="1971"/>
    <lineage>
        <taxon>Bacteria</taxon>
        <taxon>Bacillati</taxon>
        <taxon>Actinomycetota</taxon>
        <taxon>Actinomycetes</taxon>
        <taxon>Kitasatosporales</taxon>
        <taxon>Streptomycetaceae</taxon>
        <taxon>Streptomyces</taxon>
    </lineage>
</organism>
<feature type="region of interest" description="Disordered" evidence="1">
    <location>
        <begin position="1"/>
        <end position="46"/>
    </location>
</feature>
<protein>
    <submittedName>
        <fullName evidence="2">Uncharacterized protein</fullName>
    </submittedName>
</protein>
<evidence type="ECO:0000256" key="1">
    <source>
        <dbReference type="SAM" id="MobiDB-lite"/>
    </source>
</evidence>
<sequence>MDRPRRSAVPPIASDDSSRTGDPSDAGRFTPHGPSRNPSRSTAEQV</sequence>
<proteinExistence type="predicted"/>
<comment type="caution">
    <text evidence="2">The sequence shown here is derived from an EMBL/GenBank/DDBJ whole genome shotgun (WGS) entry which is preliminary data.</text>
</comment>
<dbReference type="AlphaFoldDB" id="A0A059W1H4"/>
<reference evidence="2 3" key="1">
    <citation type="journal article" date="2019" name="Microbiol. Resour. Announc.">
        <title>Draft Genome Sequence of the Most Traditional epsilon-Poly-l-Lysine Producer, Streptomyces albulus NBRC14147.</title>
        <authorList>
            <person name="Yamanaka K."/>
            <person name="Hamano Y."/>
        </authorList>
    </citation>
    <scope>NUCLEOTIDE SEQUENCE [LARGE SCALE GENOMIC DNA]</scope>
    <source>
        <strain evidence="2 3">NBRC 14147</strain>
    </source>
</reference>
<evidence type="ECO:0000313" key="3">
    <source>
        <dbReference type="Proteomes" id="UP000288351"/>
    </source>
</evidence>